<evidence type="ECO:0000313" key="2">
    <source>
        <dbReference type="Proteomes" id="UP000013840"/>
    </source>
</evidence>
<sequence length="74" mass="8690">MAKYRCIDNFSVPFLEDFEGNEVEGKELSVEKDSIWEGVIIHGDSEVFLQQENGNWLDISSELFELMFEREELQ</sequence>
<evidence type="ECO:0000313" key="1">
    <source>
        <dbReference type="EMBL" id="EOL45793.1"/>
    </source>
</evidence>
<dbReference type="RefSeq" id="WP_010771717.1">
    <property type="nucleotide sequence ID" value="NZ_KB946333.1"/>
</dbReference>
<accession>R3TXD3</accession>
<organism evidence="1 2">
    <name type="scientific">Enterococcus caccae ATCC BAA-1240</name>
    <dbReference type="NCBI Taxonomy" id="1158612"/>
    <lineage>
        <taxon>Bacteria</taxon>
        <taxon>Bacillati</taxon>
        <taxon>Bacillota</taxon>
        <taxon>Bacilli</taxon>
        <taxon>Lactobacillales</taxon>
        <taxon>Enterococcaceae</taxon>
        <taxon>Enterococcus</taxon>
    </lineage>
</organism>
<dbReference type="Proteomes" id="UP000013840">
    <property type="component" value="Unassembled WGS sequence"/>
</dbReference>
<gene>
    <name evidence="1" type="ORF">UC7_01590</name>
</gene>
<keyword evidence="2" id="KW-1185">Reference proteome</keyword>
<protein>
    <submittedName>
        <fullName evidence="1">Uncharacterized protein</fullName>
    </submittedName>
</protein>
<reference evidence="1 2" key="1">
    <citation type="submission" date="2013-02" db="EMBL/GenBank/DDBJ databases">
        <title>The Genome Sequence of Enterococcus caccae BAA-1240.</title>
        <authorList>
            <consortium name="The Broad Institute Genome Sequencing Platform"/>
            <consortium name="The Broad Institute Genome Sequencing Center for Infectious Disease"/>
            <person name="Earl A.M."/>
            <person name="Gilmore M.S."/>
            <person name="Lebreton F."/>
            <person name="Walker B."/>
            <person name="Young S.K."/>
            <person name="Zeng Q."/>
            <person name="Gargeya S."/>
            <person name="Fitzgerald M."/>
            <person name="Haas B."/>
            <person name="Abouelleil A."/>
            <person name="Alvarado L."/>
            <person name="Arachchi H.M."/>
            <person name="Berlin A.M."/>
            <person name="Chapman S.B."/>
            <person name="Dewar J."/>
            <person name="Goldberg J."/>
            <person name="Griggs A."/>
            <person name="Gujja S."/>
            <person name="Hansen M."/>
            <person name="Howarth C."/>
            <person name="Imamovic A."/>
            <person name="Larimer J."/>
            <person name="McCowan C."/>
            <person name="Murphy C."/>
            <person name="Neiman D."/>
            <person name="Pearson M."/>
            <person name="Priest M."/>
            <person name="Roberts A."/>
            <person name="Saif S."/>
            <person name="Shea T."/>
            <person name="Sisk P."/>
            <person name="Sykes S."/>
            <person name="Wortman J."/>
            <person name="Nusbaum C."/>
            <person name="Birren B."/>
        </authorList>
    </citation>
    <scope>NUCLEOTIDE SEQUENCE [LARGE SCALE GENOMIC DNA]</scope>
    <source>
        <strain evidence="1 2">ATCC BAA-1240</strain>
    </source>
</reference>
<dbReference type="EMBL" id="AJAU01000017">
    <property type="protein sequence ID" value="EOL45793.1"/>
    <property type="molecule type" value="Genomic_DNA"/>
</dbReference>
<name>R3TXD3_9ENTE</name>
<dbReference type="AlphaFoldDB" id="R3TXD3"/>
<comment type="caution">
    <text evidence="1">The sequence shown here is derived from an EMBL/GenBank/DDBJ whole genome shotgun (WGS) entry which is preliminary data.</text>
</comment>
<dbReference type="OrthoDB" id="10002527at2"/>
<proteinExistence type="predicted"/>
<dbReference type="PATRIC" id="fig|1158612.3.peg.1577"/>